<sequence>MSSESGISNIQPSITEDMSMDGKFDEMFGYNTYVLNRWRDPTDIPEDVQAALQKNNSSIIIDEVSETAHRKGMKRQWQEQMEKFRSAGILGTNLAESSSDQTFDGFAGEPLS</sequence>
<reference evidence="2" key="1">
    <citation type="submission" date="2013-07" db="EMBL/GenBank/DDBJ databases">
        <title>The Genome Sequence of Cryptococcus pinus CBS10737.</title>
        <authorList>
            <consortium name="The Broad Institute Genome Sequencing Platform"/>
            <person name="Cuomo C."/>
            <person name="Litvintseva A."/>
            <person name="Chen Y."/>
            <person name="Heitman J."/>
            <person name="Sun S."/>
            <person name="Springer D."/>
            <person name="Dromer F."/>
            <person name="Young S.K."/>
            <person name="Zeng Q."/>
            <person name="Gargeya S."/>
            <person name="Fitzgerald M."/>
            <person name="Abouelleil A."/>
            <person name="Alvarado L."/>
            <person name="Berlin A.M."/>
            <person name="Chapman S.B."/>
            <person name="Dewar J."/>
            <person name="Goldberg J."/>
            <person name="Griggs A."/>
            <person name="Gujja S."/>
            <person name="Hansen M."/>
            <person name="Howarth C."/>
            <person name="Imamovic A."/>
            <person name="Larimer J."/>
            <person name="McCowan C."/>
            <person name="Murphy C."/>
            <person name="Pearson M."/>
            <person name="Priest M."/>
            <person name="Roberts A."/>
            <person name="Saif S."/>
            <person name="Shea T."/>
            <person name="Sykes S."/>
            <person name="Wortman J."/>
            <person name="Nusbaum C."/>
            <person name="Birren B."/>
        </authorList>
    </citation>
    <scope>NUCLEOTIDE SEQUENCE [LARGE SCALE GENOMIC DNA]</scope>
    <source>
        <strain evidence="2">CBS 10737</strain>
    </source>
</reference>
<evidence type="ECO:0000313" key="4">
    <source>
        <dbReference type="Proteomes" id="UP000094020"/>
    </source>
</evidence>
<gene>
    <name evidence="2" type="ORF">I206_04983</name>
    <name evidence="3" type="ORF">I206_106158</name>
</gene>
<protein>
    <submittedName>
        <fullName evidence="2">Uncharacterized protein</fullName>
    </submittedName>
</protein>
<proteinExistence type="predicted"/>
<dbReference type="KEGG" id="kpin:30173352"/>
<reference evidence="3" key="2">
    <citation type="submission" date="2013-07" db="EMBL/GenBank/DDBJ databases">
        <authorList>
            <consortium name="The Broad Institute Genome Sequencing Platform"/>
            <person name="Cuomo C."/>
            <person name="Litvintseva A."/>
            <person name="Chen Y."/>
            <person name="Heitman J."/>
            <person name="Sun S."/>
            <person name="Springer D."/>
            <person name="Dromer F."/>
            <person name="Young S.K."/>
            <person name="Zeng Q."/>
            <person name="Gargeya S."/>
            <person name="Fitzgerald M."/>
            <person name="Abouelleil A."/>
            <person name="Alvarado L."/>
            <person name="Berlin A.M."/>
            <person name="Chapman S.B."/>
            <person name="Dewar J."/>
            <person name="Goldberg J."/>
            <person name="Griggs A."/>
            <person name="Gujja S."/>
            <person name="Hansen M."/>
            <person name="Howarth C."/>
            <person name="Imamovic A."/>
            <person name="Larimer J."/>
            <person name="McCowan C."/>
            <person name="Murphy C."/>
            <person name="Pearson M."/>
            <person name="Priest M."/>
            <person name="Roberts A."/>
            <person name="Saif S."/>
            <person name="Shea T."/>
            <person name="Sykes S."/>
            <person name="Wortman J."/>
            <person name="Nusbaum C."/>
            <person name="Birren B."/>
        </authorList>
    </citation>
    <scope>NUCLEOTIDE SEQUENCE</scope>
    <source>
        <strain evidence="3">CBS 10737</strain>
    </source>
</reference>
<dbReference type="EMBL" id="KI894012">
    <property type="protein sequence ID" value="OCF49294.1"/>
    <property type="molecule type" value="Genomic_DNA"/>
</dbReference>
<evidence type="ECO:0000256" key="1">
    <source>
        <dbReference type="SAM" id="MobiDB-lite"/>
    </source>
</evidence>
<organism evidence="2">
    <name type="scientific">Kwoniella pini CBS 10737</name>
    <dbReference type="NCBI Taxonomy" id="1296096"/>
    <lineage>
        <taxon>Eukaryota</taxon>
        <taxon>Fungi</taxon>
        <taxon>Dikarya</taxon>
        <taxon>Basidiomycota</taxon>
        <taxon>Agaricomycotina</taxon>
        <taxon>Tremellomycetes</taxon>
        <taxon>Tremellales</taxon>
        <taxon>Cryptococcaceae</taxon>
        <taxon>Kwoniella</taxon>
    </lineage>
</organism>
<reference evidence="2" key="3">
    <citation type="submission" date="2016-07" db="EMBL/GenBank/DDBJ databases">
        <title>Evolution of pathogenesis and genome organization in the Tremellales.</title>
        <authorList>
            <person name="Cuomo C."/>
            <person name="Litvintseva A."/>
            <person name="Heitman J."/>
            <person name="Chen Y."/>
            <person name="Sun S."/>
            <person name="Springer D."/>
            <person name="Dromer F."/>
            <person name="Young S."/>
            <person name="Zeng Q."/>
            <person name="Chapman S."/>
            <person name="Gujja S."/>
            <person name="Saif S."/>
            <person name="Birren B."/>
        </authorList>
    </citation>
    <scope>NUCLEOTIDE SEQUENCE</scope>
    <source>
        <strain evidence="2">CBS 10737</strain>
    </source>
</reference>
<evidence type="ECO:0000313" key="3">
    <source>
        <dbReference type="EMBL" id="WWC72198.1"/>
    </source>
</evidence>
<dbReference type="GeneID" id="30173352"/>
<reference evidence="3" key="4">
    <citation type="submission" date="2024-02" db="EMBL/GenBank/DDBJ databases">
        <title>Comparative genomics of Cryptococcus and Kwoniella reveals pathogenesis evolution and contrasting modes of karyotype evolution via chromosome fusion or intercentromeric recombination.</title>
        <authorList>
            <person name="Coelho M.A."/>
            <person name="David-Palma M."/>
            <person name="Shea T."/>
            <person name="Bowers K."/>
            <person name="McGinley-Smith S."/>
            <person name="Mohammad A.W."/>
            <person name="Gnirke A."/>
            <person name="Yurkov A.M."/>
            <person name="Nowrousian M."/>
            <person name="Sun S."/>
            <person name="Cuomo C.A."/>
            <person name="Heitman J."/>
        </authorList>
    </citation>
    <scope>NUCLEOTIDE SEQUENCE</scope>
    <source>
        <strain evidence="3">CBS 10737</strain>
    </source>
</reference>
<dbReference type="Proteomes" id="UP000094020">
    <property type="component" value="Chromosome 8"/>
</dbReference>
<keyword evidence="4" id="KW-1185">Reference proteome</keyword>
<evidence type="ECO:0000313" key="2">
    <source>
        <dbReference type="EMBL" id="OCF49294.1"/>
    </source>
</evidence>
<name>A0A1B9I194_9TREE</name>
<accession>A0A1B9I194</accession>
<feature type="region of interest" description="Disordered" evidence="1">
    <location>
        <begin position="93"/>
        <end position="112"/>
    </location>
</feature>
<dbReference type="RefSeq" id="XP_019010513.1">
    <property type="nucleotide sequence ID" value="XM_019156711.1"/>
</dbReference>
<dbReference type="EMBL" id="CP144526">
    <property type="protein sequence ID" value="WWC72198.1"/>
    <property type="molecule type" value="Genomic_DNA"/>
</dbReference>
<dbReference type="AlphaFoldDB" id="A0A1B9I194"/>